<sequence>MRKPQGEWFLLQGGVLAFFNIFPANGIDLPIWLRAVILGQLATHLIVYFTLSWAYSQHTKEVHKIYDKLREDELQ</sequence>
<evidence type="ECO:0000313" key="3">
    <source>
        <dbReference type="Proteomes" id="UP000030232"/>
    </source>
</evidence>
<keyword evidence="1" id="KW-1133">Transmembrane helix</keyword>
<proteinExistence type="predicted"/>
<evidence type="ECO:0000256" key="1">
    <source>
        <dbReference type="SAM" id="Phobius"/>
    </source>
</evidence>
<name>A0A0A0PIT1_9CAUD</name>
<evidence type="ECO:0000313" key="2">
    <source>
        <dbReference type="EMBL" id="AHJ87464.1"/>
    </source>
</evidence>
<protein>
    <submittedName>
        <fullName evidence="2">Uncharacterized protein</fullName>
    </submittedName>
</protein>
<accession>A0A0A0PIT1</accession>
<dbReference type="KEGG" id="vg:26797848"/>
<dbReference type="Proteomes" id="UP000030232">
    <property type="component" value="Segment"/>
</dbReference>
<dbReference type="GeneID" id="26797848"/>
<keyword evidence="1" id="KW-0472">Membrane</keyword>
<reference evidence="2 3" key="1">
    <citation type="journal article" date="2015" name="Appl. Environ. Microbiol.">
        <title>Effects of actin-like proteins encoded by two Bacillus pumilus phages on unstable lysogeny, revealed by genomic analysis.</title>
        <authorList>
            <person name="Yuan Y."/>
            <person name="Peng Q."/>
            <person name="Wu D."/>
            <person name="Kou Z."/>
            <person name="Wu Y."/>
            <person name="Liu P."/>
            <person name="Gao M."/>
        </authorList>
    </citation>
    <scope>NUCLEOTIDE SEQUENCE [LARGE SCALE GENOMIC DNA]</scope>
</reference>
<dbReference type="OrthoDB" id="36919at10239"/>
<dbReference type="EMBL" id="KJ010547">
    <property type="protein sequence ID" value="AHJ87464.1"/>
    <property type="molecule type" value="Genomic_DNA"/>
</dbReference>
<dbReference type="RefSeq" id="YP_009226941.1">
    <property type="nucleotide sequence ID" value="NC_029121.1"/>
</dbReference>
<feature type="transmembrane region" description="Helical" evidence="1">
    <location>
        <begin position="36"/>
        <end position="55"/>
    </location>
</feature>
<organism evidence="2 3">
    <name type="scientific">Bacillus phage Bp8p-C</name>
    <dbReference type="NCBI Taxonomy" id="1445810"/>
    <lineage>
        <taxon>Viruses</taxon>
        <taxon>Duplodnaviria</taxon>
        <taxon>Heunggongvirae</taxon>
        <taxon>Uroviricota</taxon>
        <taxon>Caudoviricetes</taxon>
        <taxon>Herelleviridae</taxon>
        <taxon>Bastillevirinae</taxon>
        <taxon>Agatevirus</taxon>
        <taxon>Agatevirus Bp8pC</taxon>
    </lineage>
</organism>
<keyword evidence="3" id="KW-1185">Reference proteome</keyword>
<gene>
    <name evidence="2" type="ORF">Bp8pC_033</name>
</gene>
<keyword evidence="1" id="KW-0812">Transmembrane</keyword>